<dbReference type="Pfam" id="PF04969">
    <property type="entry name" value="CS"/>
    <property type="match status" value="1"/>
</dbReference>
<sequence>MLMVVSISFIGVDLTTLCKAWSWTMLEPSKAMKIADEILGILGKHLPSLATSQEPTAVEGARFLTKLVGRLGWANVHSVILDCVLYCVRAADSLCTVLLEEGLVKLTVSCLEMNSEQVFQHQAADFIAKACSISSRLRSCYVDMHMDVLYELLDSTSCEHVQGGVCRAFTSLCSGPDDRAFVFLMSPGRGTIQRIVGILSRSTDHLVAESVLSLISTLTEIESNEDQRRNHDDLKKESLIEAIVKNLRMTDCDKCIQYSVQLCDHFASKHRKRKRFLMEQEMVPILNGLLDLQLQSSTRQLCRDLKTSLEVRVPSEPMRAFNRPDTQPKQAATNNVITPEVRWSQNSFVVRLVIKVSDADDGSSDVVQFSDDTVTLRVATNTGNFGFSYKLYDKICISKCKVAVRSQDLLVSMTKEKKGMWSRLIHDKVKMPNVLLDCDNIVDSSDSEECNEDEPFKLTKGKKQKSFSCGLARKTLSIPDPQDSETDTTDSLEILEDHDRTEYDFDDIAYQNL</sequence>
<dbReference type="PANTHER" id="PTHR22932">
    <property type="entry name" value="TELOMERASE-BINDING PROTEIN P23 HSP90 CO-CHAPERONE"/>
    <property type="match status" value="1"/>
</dbReference>
<dbReference type="Gene3D" id="2.60.40.790">
    <property type="match status" value="1"/>
</dbReference>
<accession>A0A9D4DZ78</accession>
<reference evidence="4" key="1">
    <citation type="journal article" date="2019" name="bioRxiv">
        <title>The Genome of the Zebra Mussel, Dreissena polymorpha: A Resource for Invasive Species Research.</title>
        <authorList>
            <person name="McCartney M.A."/>
            <person name="Auch B."/>
            <person name="Kono T."/>
            <person name="Mallez S."/>
            <person name="Zhang Y."/>
            <person name="Obille A."/>
            <person name="Becker A."/>
            <person name="Abrahante J.E."/>
            <person name="Garbe J."/>
            <person name="Badalamenti J.P."/>
            <person name="Herman A."/>
            <person name="Mangelson H."/>
            <person name="Liachko I."/>
            <person name="Sullivan S."/>
            <person name="Sone E.D."/>
            <person name="Koren S."/>
            <person name="Silverstein K.A.T."/>
            <person name="Beckman K.B."/>
            <person name="Gohl D.M."/>
        </authorList>
    </citation>
    <scope>NUCLEOTIDE SEQUENCE</scope>
    <source>
        <strain evidence="4">Duluth1</strain>
        <tissue evidence="4">Whole animal</tissue>
    </source>
</reference>
<evidence type="ECO:0000259" key="3">
    <source>
        <dbReference type="PROSITE" id="PS51203"/>
    </source>
</evidence>
<dbReference type="GO" id="GO:0005634">
    <property type="term" value="C:nucleus"/>
    <property type="evidence" value="ECO:0007669"/>
    <property type="project" value="TreeGrafter"/>
</dbReference>
<dbReference type="InterPro" id="IPR007052">
    <property type="entry name" value="CS_dom"/>
</dbReference>
<protein>
    <recommendedName>
        <fullName evidence="3">CS domain-containing protein</fullName>
    </recommendedName>
</protein>
<feature type="chain" id="PRO_5038637019" description="CS domain-containing protein" evidence="2">
    <location>
        <begin position="21"/>
        <end position="513"/>
    </location>
</feature>
<dbReference type="EMBL" id="JAIWYP010000009">
    <property type="protein sequence ID" value="KAH3769064.1"/>
    <property type="molecule type" value="Genomic_DNA"/>
</dbReference>
<evidence type="ECO:0000313" key="4">
    <source>
        <dbReference type="EMBL" id="KAH3769064.1"/>
    </source>
</evidence>
<reference evidence="4" key="2">
    <citation type="submission" date="2020-11" db="EMBL/GenBank/DDBJ databases">
        <authorList>
            <person name="McCartney M.A."/>
            <person name="Auch B."/>
            <person name="Kono T."/>
            <person name="Mallez S."/>
            <person name="Becker A."/>
            <person name="Gohl D.M."/>
            <person name="Silverstein K.A.T."/>
            <person name="Koren S."/>
            <person name="Bechman K.B."/>
            <person name="Herman A."/>
            <person name="Abrahante J.E."/>
            <person name="Garbe J."/>
        </authorList>
    </citation>
    <scope>NUCLEOTIDE SEQUENCE</scope>
    <source>
        <strain evidence="4">Duluth1</strain>
        <tissue evidence="4">Whole animal</tissue>
    </source>
</reference>
<evidence type="ECO:0000256" key="2">
    <source>
        <dbReference type="SAM" id="SignalP"/>
    </source>
</evidence>
<dbReference type="GO" id="GO:0051087">
    <property type="term" value="F:protein-folding chaperone binding"/>
    <property type="evidence" value="ECO:0007669"/>
    <property type="project" value="TreeGrafter"/>
</dbReference>
<name>A0A9D4DZ78_DREPO</name>
<gene>
    <name evidence="4" type="ORF">DPMN_170311</name>
</gene>
<keyword evidence="5" id="KW-1185">Reference proteome</keyword>
<dbReference type="Gene3D" id="1.25.10.10">
    <property type="entry name" value="Leucine-rich Repeat Variant"/>
    <property type="match status" value="1"/>
</dbReference>
<dbReference type="Proteomes" id="UP000828390">
    <property type="component" value="Unassembled WGS sequence"/>
</dbReference>
<dbReference type="InterPro" id="IPR008978">
    <property type="entry name" value="HSP20-like_chaperone"/>
</dbReference>
<dbReference type="PROSITE" id="PS51203">
    <property type="entry name" value="CS"/>
    <property type="match status" value="1"/>
</dbReference>
<comment type="similarity">
    <text evidence="1">Belongs to the p23/wos2 family.</text>
</comment>
<keyword evidence="2" id="KW-0732">Signal</keyword>
<dbReference type="InterPro" id="IPR016024">
    <property type="entry name" value="ARM-type_fold"/>
</dbReference>
<dbReference type="PANTHER" id="PTHR22932:SF1">
    <property type="entry name" value="CO-CHAPERONE PROTEIN DAF-41"/>
    <property type="match status" value="1"/>
</dbReference>
<comment type="caution">
    <text evidence="4">The sequence shown here is derived from an EMBL/GenBank/DDBJ whole genome shotgun (WGS) entry which is preliminary data.</text>
</comment>
<dbReference type="InterPro" id="IPR011989">
    <property type="entry name" value="ARM-like"/>
</dbReference>
<dbReference type="GO" id="GO:0005829">
    <property type="term" value="C:cytosol"/>
    <property type="evidence" value="ECO:0007669"/>
    <property type="project" value="TreeGrafter"/>
</dbReference>
<feature type="domain" description="CS" evidence="3">
    <location>
        <begin position="336"/>
        <end position="425"/>
    </location>
</feature>
<dbReference type="GO" id="GO:0051879">
    <property type="term" value="F:Hsp90 protein binding"/>
    <property type="evidence" value="ECO:0007669"/>
    <property type="project" value="InterPro"/>
</dbReference>
<organism evidence="4 5">
    <name type="scientific">Dreissena polymorpha</name>
    <name type="common">Zebra mussel</name>
    <name type="synonym">Mytilus polymorpha</name>
    <dbReference type="NCBI Taxonomy" id="45954"/>
    <lineage>
        <taxon>Eukaryota</taxon>
        <taxon>Metazoa</taxon>
        <taxon>Spiralia</taxon>
        <taxon>Lophotrochozoa</taxon>
        <taxon>Mollusca</taxon>
        <taxon>Bivalvia</taxon>
        <taxon>Autobranchia</taxon>
        <taxon>Heteroconchia</taxon>
        <taxon>Euheterodonta</taxon>
        <taxon>Imparidentia</taxon>
        <taxon>Neoheterodontei</taxon>
        <taxon>Myida</taxon>
        <taxon>Dreissenoidea</taxon>
        <taxon>Dreissenidae</taxon>
        <taxon>Dreissena</taxon>
    </lineage>
</organism>
<dbReference type="SUPFAM" id="SSF48371">
    <property type="entry name" value="ARM repeat"/>
    <property type="match status" value="1"/>
</dbReference>
<dbReference type="InterPro" id="IPR045250">
    <property type="entry name" value="p23-like"/>
</dbReference>
<dbReference type="GO" id="GO:0051131">
    <property type="term" value="P:chaperone-mediated protein complex assembly"/>
    <property type="evidence" value="ECO:0007669"/>
    <property type="project" value="TreeGrafter"/>
</dbReference>
<dbReference type="SUPFAM" id="SSF49764">
    <property type="entry name" value="HSP20-like chaperones"/>
    <property type="match status" value="1"/>
</dbReference>
<dbReference type="AlphaFoldDB" id="A0A9D4DZ78"/>
<evidence type="ECO:0000256" key="1">
    <source>
        <dbReference type="ARBA" id="ARBA00025733"/>
    </source>
</evidence>
<proteinExistence type="inferred from homology"/>
<dbReference type="GO" id="GO:0006457">
    <property type="term" value="P:protein folding"/>
    <property type="evidence" value="ECO:0007669"/>
    <property type="project" value="TreeGrafter"/>
</dbReference>
<evidence type="ECO:0000313" key="5">
    <source>
        <dbReference type="Proteomes" id="UP000828390"/>
    </source>
</evidence>
<feature type="signal peptide" evidence="2">
    <location>
        <begin position="1"/>
        <end position="20"/>
    </location>
</feature>